<accession>A0A7X6B1J3</accession>
<evidence type="ECO:0000313" key="2">
    <source>
        <dbReference type="Proteomes" id="UP000536624"/>
    </source>
</evidence>
<keyword evidence="1" id="KW-0560">Oxidoreductase</keyword>
<comment type="caution">
    <text evidence="1">The sequence shown here is derived from an EMBL/GenBank/DDBJ whole genome shotgun (WGS) entry which is preliminary data.</text>
</comment>
<gene>
    <name evidence="1" type="ORF">SMALB_7472</name>
</gene>
<keyword evidence="1" id="KW-0503">Monooxygenase</keyword>
<proteinExistence type="predicted"/>
<dbReference type="EMBL" id="JAALLH010000001">
    <property type="protein sequence ID" value="NIY69352.1"/>
    <property type="molecule type" value="Genomic_DNA"/>
</dbReference>
<dbReference type="GO" id="GO:0004497">
    <property type="term" value="F:monooxygenase activity"/>
    <property type="evidence" value="ECO:0007669"/>
    <property type="project" value="UniProtKB-KW"/>
</dbReference>
<sequence>MLVVLFRTRLTEDAGDDLDAMNEEMLALARSLPGSGFVDMRSYTSDDGAPGRGVVAGP</sequence>
<protein>
    <submittedName>
        <fullName evidence="1">Putative antibiotic biosynthesis monooxygenase</fullName>
    </submittedName>
</protein>
<reference evidence="1 2" key="1">
    <citation type="submission" date="2020-02" db="EMBL/GenBank/DDBJ databases">
        <title>Streptomyces malaysiensis DSM14702 (JHCC583434, PFL_A843) Genome sequencing and assembly.</title>
        <authorList>
            <person name="Samborskyy M."/>
        </authorList>
    </citation>
    <scope>NUCLEOTIDE SEQUENCE [LARGE SCALE GENOMIC DNA]</scope>
    <source>
        <strain evidence="1 2">DSM 14702</strain>
    </source>
</reference>
<dbReference type="RefSeq" id="WP_167503980.1">
    <property type="nucleotide sequence ID" value="NZ_JAALLH010000001.1"/>
</dbReference>
<organism evidence="1 2">
    <name type="scientific">Streptomyces malaysiensis</name>
    <dbReference type="NCBI Taxonomy" id="92644"/>
    <lineage>
        <taxon>Bacteria</taxon>
        <taxon>Bacillati</taxon>
        <taxon>Actinomycetota</taxon>
        <taxon>Actinomycetes</taxon>
        <taxon>Kitasatosporales</taxon>
        <taxon>Streptomycetaceae</taxon>
        <taxon>Streptomyces</taxon>
        <taxon>Streptomyces violaceusniger group</taxon>
    </lineage>
</organism>
<evidence type="ECO:0000313" key="1">
    <source>
        <dbReference type="EMBL" id="NIY69352.1"/>
    </source>
</evidence>
<name>A0A7X6B1J3_STRMQ</name>
<dbReference type="AlphaFoldDB" id="A0A7X6B1J3"/>
<dbReference type="Proteomes" id="UP000536624">
    <property type="component" value="Unassembled WGS sequence"/>
</dbReference>